<accession>A0A7J6BBU8</accession>
<dbReference type="AlphaFoldDB" id="A0A7J6BBU8"/>
<name>A0A7J6BBU8_AMEME</name>
<comment type="caution">
    <text evidence="1">The sequence shown here is derived from an EMBL/GenBank/DDBJ whole genome shotgun (WGS) entry which is preliminary data.</text>
</comment>
<proteinExistence type="predicted"/>
<protein>
    <submittedName>
        <fullName evidence="1">Uncharacterized protein</fullName>
    </submittedName>
</protein>
<sequence>MFMEPSAVILRAAERDHRSLSRCSASAETFNENLYNNNKQQQQTTTTTTLCSF</sequence>
<gene>
    <name evidence="1" type="ORF">AMELA_G00038210</name>
</gene>
<evidence type="ECO:0000313" key="1">
    <source>
        <dbReference type="EMBL" id="KAF4091541.1"/>
    </source>
</evidence>
<dbReference type="Proteomes" id="UP000593565">
    <property type="component" value="Unassembled WGS sequence"/>
</dbReference>
<reference evidence="1 2" key="1">
    <citation type="submission" date="2020-02" db="EMBL/GenBank/DDBJ databases">
        <title>A chromosome-scale genome assembly of the black bullhead catfish (Ameiurus melas).</title>
        <authorList>
            <person name="Wen M."/>
            <person name="Zham M."/>
            <person name="Cabau C."/>
            <person name="Klopp C."/>
            <person name="Donnadieu C."/>
            <person name="Roques C."/>
            <person name="Bouchez O."/>
            <person name="Lampietro C."/>
            <person name="Jouanno E."/>
            <person name="Herpin A."/>
            <person name="Louis A."/>
            <person name="Berthelot C."/>
            <person name="Parey E."/>
            <person name="Roest-Crollius H."/>
            <person name="Braasch I."/>
            <person name="Postlethwait J."/>
            <person name="Robinson-Rechavi M."/>
            <person name="Echchiki A."/>
            <person name="Begum T."/>
            <person name="Montfort J."/>
            <person name="Schartl M."/>
            <person name="Bobe J."/>
            <person name="Guiguen Y."/>
        </authorList>
    </citation>
    <scope>NUCLEOTIDE SEQUENCE [LARGE SCALE GENOMIC DNA]</scope>
    <source>
        <strain evidence="1">M_S1</strain>
        <tissue evidence="1">Blood</tissue>
    </source>
</reference>
<evidence type="ECO:0000313" key="2">
    <source>
        <dbReference type="Proteomes" id="UP000593565"/>
    </source>
</evidence>
<keyword evidence="2" id="KW-1185">Reference proteome</keyword>
<dbReference type="EMBL" id="JAAGNN010000003">
    <property type="protein sequence ID" value="KAF4091541.1"/>
    <property type="molecule type" value="Genomic_DNA"/>
</dbReference>
<organism evidence="1 2">
    <name type="scientific">Ameiurus melas</name>
    <name type="common">Black bullhead</name>
    <name type="synonym">Silurus melas</name>
    <dbReference type="NCBI Taxonomy" id="219545"/>
    <lineage>
        <taxon>Eukaryota</taxon>
        <taxon>Metazoa</taxon>
        <taxon>Chordata</taxon>
        <taxon>Craniata</taxon>
        <taxon>Vertebrata</taxon>
        <taxon>Euteleostomi</taxon>
        <taxon>Actinopterygii</taxon>
        <taxon>Neopterygii</taxon>
        <taxon>Teleostei</taxon>
        <taxon>Ostariophysi</taxon>
        <taxon>Siluriformes</taxon>
        <taxon>Ictaluridae</taxon>
        <taxon>Ameiurus</taxon>
    </lineage>
</organism>